<dbReference type="Gene3D" id="3.30.300.180">
    <property type="match status" value="1"/>
</dbReference>
<dbReference type="InterPro" id="IPR038454">
    <property type="entry name" value="DnaA_N_sf"/>
</dbReference>
<dbReference type="InterPro" id="IPR006881">
    <property type="entry name" value="RepA_C"/>
</dbReference>
<dbReference type="AlphaFoldDB" id="A0A963YU22"/>
<dbReference type="Pfam" id="PF04796">
    <property type="entry name" value="RepA_C"/>
    <property type="match status" value="1"/>
</dbReference>
<keyword evidence="2" id="KW-1185">Reference proteome</keyword>
<dbReference type="Proteomes" id="UP000708298">
    <property type="component" value="Unassembled WGS sequence"/>
</dbReference>
<evidence type="ECO:0000313" key="1">
    <source>
        <dbReference type="EMBL" id="MCB8877060.1"/>
    </source>
</evidence>
<dbReference type="EMBL" id="JAESVB010000010">
    <property type="protein sequence ID" value="MCB8877060.1"/>
    <property type="molecule type" value="Genomic_DNA"/>
</dbReference>
<name>A0A963YU22_9PROT</name>
<dbReference type="RefSeq" id="WP_227322717.1">
    <property type="nucleotide sequence ID" value="NZ_JAESVB010000010.1"/>
</dbReference>
<sequence>MSAPRHPLGQQVHLELVQRGPDAANQLALSLGQPDLFERVLAIQDEAPSPGFLHSALCAMSLPVRRPKDEYAPIMRQDGQYTLVINPKPRLDLVNGQQQFQSLGIPFGSLPRLILIHIMTEAVKANSRHVHLGRNFSDWMRRMGFKTVSYGPRGSATLIRDQMDRLLSCEWMIRWDNVDKSGEHEFGIREIKLTNEYRGQDGPKSGFQREILMTDGFFHHLKDHAVPLNEVAIRQLRDSATALDLYTWLAYRLPRIGQKRPATLSWDQLAVHFGNDGKNIRKFRQTIRDAWERHVSAVYPEAKAEFDTSVIRLYGSPAPLQQKLVPGADLRLVEADDKGTVDAPLSQDLPQAFFRTLKENLGDAQFNTWFKRATLEQRDSEWFLLVGSRFHSHHIKTEFQLHLDRAGRAVGISQVRVDVTKNPVSKTTP</sequence>
<accession>A0A963YU22</accession>
<protein>
    <recommendedName>
        <fullName evidence="3">Plasmid encoded RepA protein</fullName>
    </recommendedName>
</protein>
<organism evidence="1 2">
    <name type="scientific">Acidisoma silvae</name>
    <dbReference type="NCBI Taxonomy" id="2802396"/>
    <lineage>
        <taxon>Bacteria</taxon>
        <taxon>Pseudomonadati</taxon>
        <taxon>Pseudomonadota</taxon>
        <taxon>Alphaproteobacteria</taxon>
        <taxon>Acetobacterales</taxon>
        <taxon>Acidocellaceae</taxon>
        <taxon>Acidisoma</taxon>
    </lineage>
</organism>
<reference evidence="1" key="1">
    <citation type="journal article" date="2021" name="Microorganisms">
        <title>Acidisoma silvae sp. nov. and Acidisomacellulosilytica sp. nov., Two Acidophilic Bacteria Isolated from Decaying Wood, Hydrolyzing Cellulose and Producing Poly-3-hydroxybutyrate.</title>
        <authorList>
            <person name="Mieszkin S."/>
            <person name="Pouder E."/>
            <person name="Uroz S."/>
            <person name="Simon-Colin C."/>
            <person name="Alain K."/>
        </authorList>
    </citation>
    <scope>NUCLEOTIDE SEQUENCE</scope>
    <source>
        <strain evidence="1">HW T2.11</strain>
    </source>
</reference>
<evidence type="ECO:0000313" key="2">
    <source>
        <dbReference type="Proteomes" id="UP000708298"/>
    </source>
</evidence>
<reference evidence="1" key="2">
    <citation type="submission" date="2021-01" db="EMBL/GenBank/DDBJ databases">
        <authorList>
            <person name="Mieszkin S."/>
            <person name="Pouder E."/>
            <person name="Alain K."/>
        </authorList>
    </citation>
    <scope>NUCLEOTIDE SEQUENCE</scope>
    <source>
        <strain evidence="1">HW T2.11</strain>
    </source>
</reference>
<proteinExistence type="predicted"/>
<comment type="caution">
    <text evidence="1">The sequence shown here is derived from an EMBL/GenBank/DDBJ whole genome shotgun (WGS) entry which is preliminary data.</text>
</comment>
<gene>
    <name evidence="1" type="ORF">ASILVAE211_17835</name>
</gene>
<evidence type="ECO:0008006" key="3">
    <source>
        <dbReference type="Google" id="ProtNLM"/>
    </source>
</evidence>